<keyword evidence="2" id="KW-0812">Transmembrane</keyword>
<feature type="transmembrane region" description="Helical" evidence="2">
    <location>
        <begin position="27"/>
        <end position="48"/>
    </location>
</feature>
<evidence type="ECO:0000256" key="2">
    <source>
        <dbReference type="SAM" id="Phobius"/>
    </source>
</evidence>
<evidence type="ECO:0000313" key="4">
    <source>
        <dbReference type="Proteomes" id="UP000006753"/>
    </source>
</evidence>
<dbReference type="OrthoDB" id="4153866at2759"/>
<proteinExistence type="inferred from homology"/>
<dbReference type="EMBL" id="JH921431">
    <property type="protein sequence ID" value="EKD19331.1"/>
    <property type="molecule type" value="Genomic_DNA"/>
</dbReference>
<reference evidence="3 4" key="1">
    <citation type="journal article" date="2012" name="BMC Genomics">
        <title>Sequencing the genome of Marssonina brunnea reveals fungus-poplar co-evolution.</title>
        <authorList>
            <person name="Zhu S."/>
            <person name="Cao Y.-Z."/>
            <person name="Jiang C."/>
            <person name="Tan B.-Y."/>
            <person name="Wang Z."/>
            <person name="Feng S."/>
            <person name="Zhang L."/>
            <person name="Su X.-H."/>
            <person name="Brejova B."/>
            <person name="Vinar T."/>
            <person name="Xu M."/>
            <person name="Wang M.-X."/>
            <person name="Zhang S.-G."/>
            <person name="Huang M.-R."/>
            <person name="Wu R."/>
            <person name="Zhou Y."/>
        </authorList>
    </citation>
    <scope>NUCLEOTIDE SEQUENCE [LARGE SCALE GENOMIC DNA]</scope>
    <source>
        <strain evidence="3 4">MB_m1</strain>
    </source>
</reference>
<dbReference type="InterPro" id="IPR017946">
    <property type="entry name" value="PLC-like_Pdiesterase_TIM-brl"/>
</dbReference>
<accession>K1X280</accession>
<dbReference type="eggNOG" id="ENOG502RXNI">
    <property type="taxonomic scope" value="Eukaryota"/>
</dbReference>
<name>K1X280_MARBU</name>
<dbReference type="FunCoup" id="K1X280">
    <property type="interactions" value="5"/>
</dbReference>
<keyword evidence="2" id="KW-0472">Membrane</keyword>
<gene>
    <name evidence="3" type="ORF">MBM_02568</name>
</gene>
<keyword evidence="4" id="KW-1185">Reference proteome</keyword>
<dbReference type="KEGG" id="mbe:MBM_02568"/>
<dbReference type="GeneID" id="18758503"/>
<sequence>MLLVRHASTTLASSCYTQTAHSASLSLLLPMASVSTCLLLAYAFLGFSSFDLGVGIQRVQAEVSGQPDVSPSLQEILDQAHKGPLYTYPTSLTQGILPKGIHSHNDYWRDVPFYSALSVGAISIEVDVWLYNGTLFVGHEISALTKQRTFESLYINPILDVIKRQNPSTPFVTQKTYNGVFDTDSGQTLYLFVDLKTSGPETWPVVVKALEPLRSAGYLSSTDGTTFTSGAVTVIGTGDTPLNLIQPIASRDYFWDGPLPALSSTFSNISSLVSPIASASVGSAFGGTVLGPSLNDTQLAILRSQVAVAHSKGIKVRYWDQPGWPISTRNGLWRQFRTEGVDLINVDDLEAAAGFGDEW</sequence>
<dbReference type="AlphaFoldDB" id="K1X280"/>
<dbReference type="PANTHER" id="PTHR31571:SF5">
    <property type="entry name" value="ALTERED INHERITANCE OF MITOCHONDRIA PROTEIN 6"/>
    <property type="match status" value="1"/>
</dbReference>
<protein>
    <recommendedName>
        <fullName evidence="5">Altered inheritance of mitochondria protein 6</fullName>
    </recommendedName>
</protein>
<dbReference type="GO" id="GO:0006629">
    <property type="term" value="P:lipid metabolic process"/>
    <property type="evidence" value="ECO:0007669"/>
    <property type="project" value="InterPro"/>
</dbReference>
<organism evidence="3 4">
    <name type="scientific">Marssonina brunnea f. sp. multigermtubi (strain MB_m1)</name>
    <name type="common">Marssonina leaf spot fungus</name>
    <dbReference type="NCBI Taxonomy" id="1072389"/>
    <lineage>
        <taxon>Eukaryota</taxon>
        <taxon>Fungi</taxon>
        <taxon>Dikarya</taxon>
        <taxon>Ascomycota</taxon>
        <taxon>Pezizomycotina</taxon>
        <taxon>Leotiomycetes</taxon>
        <taxon>Helotiales</taxon>
        <taxon>Drepanopezizaceae</taxon>
        <taxon>Drepanopeziza</taxon>
    </lineage>
</organism>
<dbReference type="InterPro" id="IPR051236">
    <property type="entry name" value="HAT_RTT109-like"/>
</dbReference>
<dbReference type="OMA" id="QRVRFWA"/>
<comment type="similarity">
    <text evidence="1">Belongs to the AIM6 family.</text>
</comment>
<evidence type="ECO:0000256" key="1">
    <source>
        <dbReference type="ARBA" id="ARBA00008858"/>
    </source>
</evidence>
<dbReference type="PANTHER" id="PTHR31571">
    <property type="entry name" value="ALTERED INHERITANCE OF MITOCHONDRIA PROTEIN 6"/>
    <property type="match status" value="1"/>
</dbReference>
<evidence type="ECO:0000313" key="3">
    <source>
        <dbReference type="EMBL" id="EKD19331.1"/>
    </source>
</evidence>
<dbReference type="InParanoid" id="K1X280"/>
<dbReference type="Proteomes" id="UP000006753">
    <property type="component" value="Unassembled WGS sequence"/>
</dbReference>
<dbReference type="GO" id="GO:0008081">
    <property type="term" value="F:phosphoric diester hydrolase activity"/>
    <property type="evidence" value="ECO:0007669"/>
    <property type="project" value="InterPro"/>
</dbReference>
<keyword evidence="2" id="KW-1133">Transmembrane helix</keyword>
<dbReference type="HOGENOM" id="CLU_031561_1_0_1"/>
<dbReference type="SUPFAM" id="SSF51695">
    <property type="entry name" value="PLC-like phosphodiesterases"/>
    <property type="match status" value="1"/>
</dbReference>
<evidence type="ECO:0008006" key="5">
    <source>
        <dbReference type="Google" id="ProtNLM"/>
    </source>
</evidence>